<evidence type="ECO:0000313" key="14">
    <source>
        <dbReference type="EMBL" id="TWO72893.1"/>
    </source>
</evidence>
<evidence type="ECO:0000256" key="1">
    <source>
        <dbReference type="ARBA" id="ARBA00000439"/>
    </source>
</evidence>
<evidence type="ECO:0000259" key="13">
    <source>
        <dbReference type="SMART" id="SM00642"/>
    </source>
</evidence>
<evidence type="ECO:0000256" key="7">
    <source>
        <dbReference type="ARBA" id="ARBA00023277"/>
    </source>
</evidence>
<evidence type="ECO:0000256" key="9">
    <source>
        <dbReference type="ARBA" id="ARBA00031501"/>
    </source>
</evidence>
<evidence type="ECO:0000256" key="10">
    <source>
        <dbReference type="RuleBase" id="RU361207"/>
    </source>
</evidence>
<evidence type="ECO:0000256" key="4">
    <source>
        <dbReference type="ARBA" id="ARBA00020295"/>
    </source>
</evidence>
<feature type="region of interest" description="Disordered" evidence="12">
    <location>
        <begin position="1"/>
        <end position="46"/>
    </location>
</feature>
<dbReference type="SMART" id="SM00642">
    <property type="entry name" value="Aamy"/>
    <property type="match status" value="1"/>
</dbReference>
<name>A0A562ZWN8_9BURK</name>
<dbReference type="PANTHER" id="PTHR32438">
    <property type="entry name" value="4-ALPHA-GLUCANOTRANSFERASE DPE1, CHLOROPLASTIC/AMYLOPLASTIC"/>
    <property type="match status" value="1"/>
</dbReference>
<organism evidence="14 15">
    <name type="scientific">Caenimonas sedimenti</name>
    <dbReference type="NCBI Taxonomy" id="2596921"/>
    <lineage>
        <taxon>Bacteria</taxon>
        <taxon>Pseudomonadati</taxon>
        <taxon>Pseudomonadota</taxon>
        <taxon>Betaproteobacteria</taxon>
        <taxon>Burkholderiales</taxon>
        <taxon>Comamonadaceae</taxon>
        <taxon>Caenimonas</taxon>
    </lineage>
</organism>
<evidence type="ECO:0000256" key="2">
    <source>
        <dbReference type="ARBA" id="ARBA00005684"/>
    </source>
</evidence>
<dbReference type="Pfam" id="PF00128">
    <property type="entry name" value="Alpha-amylase"/>
    <property type="match status" value="1"/>
</dbReference>
<evidence type="ECO:0000256" key="3">
    <source>
        <dbReference type="ARBA" id="ARBA00012560"/>
    </source>
</evidence>
<dbReference type="NCBIfam" id="TIGR00217">
    <property type="entry name" value="malQ"/>
    <property type="match status" value="1"/>
</dbReference>
<dbReference type="GO" id="GO:0016853">
    <property type="term" value="F:isomerase activity"/>
    <property type="evidence" value="ECO:0007669"/>
    <property type="project" value="UniProtKB-KW"/>
</dbReference>
<evidence type="ECO:0000256" key="12">
    <source>
        <dbReference type="SAM" id="MobiDB-lite"/>
    </source>
</evidence>
<evidence type="ECO:0000256" key="5">
    <source>
        <dbReference type="ARBA" id="ARBA00022676"/>
    </source>
</evidence>
<dbReference type="Proteomes" id="UP000318199">
    <property type="component" value="Unassembled WGS sequence"/>
</dbReference>
<dbReference type="EMBL" id="VOBQ01000002">
    <property type="protein sequence ID" value="TWO72893.1"/>
    <property type="molecule type" value="Genomic_DNA"/>
</dbReference>
<protein>
    <recommendedName>
        <fullName evidence="4 10">4-alpha-glucanotransferase</fullName>
        <ecNumber evidence="3 10">2.4.1.25</ecNumber>
    </recommendedName>
    <alternativeName>
        <fullName evidence="8 10">Amylomaltase</fullName>
    </alternativeName>
    <alternativeName>
        <fullName evidence="9 10">Disproportionating enzyme</fullName>
    </alternativeName>
</protein>
<evidence type="ECO:0000256" key="8">
    <source>
        <dbReference type="ARBA" id="ARBA00031423"/>
    </source>
</evidence>
<dbReference type="EC" id="2.4.1.25" evidence="3 10"/>
<dbReference type="Pfam" id="PF21226">
    <property type="entry name" value="MalQ_N"/>
    <property type="match status" value="1"/>
</dbReference>
<feature type="coiled-coil region" evidence="11">
    <location>
        <begin position="1457"/>
        <end position="1484"/>
    </location>
</feature>
<dbReference type="InterPro" id="IPR012767">
    <property type="entry name" value="Trehalose_TreY"/>
</dbReference>
<keyword evidence="11" id="KW-0175">Coiled coil</keyword>
<comment type="caution">
    <text evidence="14">The sequence shown here is derived from an EMBL/GenBank/DDBJ whole genome shotgun (WGS) entry which is preliminary data.</text>
</comment>
<dbReference type="InterPro" id="IPR013797">
    <property type="entry name" value="Maltooligo_trehalose_synth_4"/>
</dbReference>
<dbReference type="CDD" id="cd11336">
    <property type="entry name" value="AmyAc_MTSase"/>
    <property type="match status" value="1"/>
</dbReference>
<dbReference type="InterPro" id="IPR017853">
    <property type="entry name" value="GH"/>
</dbReference>
<reference evidence="14 15" key="1">
    <citation type="submission" date="2019-07" db="EMBL/GenBank/DDBJ databases">
        <title>Caenimonas sedimenti sp. nov., isolated from activated sludge.</title>
        <authorList>
            <person name="Xu J."/>
        </authorList>
    </citation>
    <scope>NUCLEOTIDE SEQUENCE [LARGE SCALE GENOMIC DNA]</scope>
    <source>
        <strain evidence="14 15">HX-9-20</strain>
    </source>
</reference>
<dbReference type="Pfam" id="PF02446">
    <property type="entry name" value="Glyco_hydro_77"/>
    <property type="match status" value="1"/>
</dbReference>
<dbReference type="Gene3D" id="1.10.10.470">
    <property type="entry name" value="Maltooligosyl trehalose synthase, domain 4"/>
    <property type="match status" value="1"/>
</dbReference>
<proteinExistence type="inferred from homology"/>
<gene>
    <name evidence="14" type="ORF">FN976_01225</name>
</gene>
<keyword evidence="15" id="KW-1185">Reference proteome</keyword>
<accession>A0A562ZWN8</accession>
<dbReference type="Gene3D" id="3.20.20.80">
    <property type="entry name" value="Glycosidases"/>
    <property type="match status" value="4"/>
</dbReference>
<evidence type="ECO:0000256" key="6">
    <source>
        <dbReference type="ARBA" id="ARBA00022679"/>
    </source>
</evidence>
<dbReference type="GO" id="GO:0005975">
    <property type="term" value="P:carbohydrate metabolic process"/>
    <property type="evidence" value="ECO:0007669"/>
    <property type="project" value="InterPro"/>
</dbReference>
<sequence length="1738" mass="193613">MALHRRTDARARAQPRARAAGRSRPAPRPGRSRDRVQLPPARRGRSGRLARLVGPLDAGHGDHAVSTLAEEASRLGVAASYHGFWGKQEEVPEAVLRRALDAMRNASPAPEAFPPVLVVRVGDEPLLRWRADGGSHRWQLLAESDGSGAALAAGEVHDHHGESQIQLPAGLAPGYYRLRLEQASGKESHCLLAVAPRQCWVAPALRDGERWWGCTVQLYALRSSRNWGIGDFGDLRRLADAAAHQGASFLGLSPLHALFPHNPAMASPYSPSSRNALNPIYLDVQTLVDLSGCEAALQKVESEPFQELLRNLRDAELVDYPAVAAAKDEVLRLLWEHFERHELDPGRSRGAHFLAFMRQREHTLGRHALFEALQAHLHAQDGNVWGWPAWPEAYRDPEGEAVRMFARDHVSAVRYRYWLQWLAELQLESCQRYARSRGMGIGLYTDLAVGVNGGGAETWMDPGLFALGMHAGAPPDPLNALGQDWGLPPWNPHRLQAAAYQPFIDTLRANMRHCGALRLDHVMSLMRLFWTGPDGGTYVNYPLDDLLALLALESHRHECMVIGEDLGNVAPRMREAMREGDLLSYRPLLFERGEDGGFRPPAQWQPKALAVVSTHDLPTLRGFWLGEDIELSARLELYPDAQSHEAQVMARAQDRARLLLALQHEDLLPEGISVQPTSLPDATPAFVDAVYAYLARTPCWLVGVQLEDVTGQLLQVNVPGTTEDRFPNWRRKLAVPLEALASDARWSSVAAALRAERGGVQPVAPAVTEVPALDTALVPGATYRVQFHQGCTFEEVTQAVPYLKALGISHLYSSPYLRARPGSTHGYDIVDHSQVNPEVGDEAAHARLCEALRKQGLAQILDIVPNHMGVLEADNQWWLDVLEHGRASPHAETFDIEWAPAAAEMAGRVLLPVLGDHYGKILEAGEIQLHFDSTTGEFGLRYWNHRFPIDPAHYPRILEALPAPAPRDDGERDGLALAEALLDALRRLPERDDPDLQRRRARVRDSAIHKRQLARLAARHKWLARWITACLEALNGHAGDAASFDKLDALISTQAYRLADWRVASDDVNYRRFFDVNTLAALRMERPEVFEATHRKVLRWLHDGCLAGLRVDHPDGLSDPQAYFEQLQARHASQAAVGSHPPRALYLLVEKIQAEHEPLPESWPVHGDTGYRFASLAHGLFVHAGNKSALVDAYQAFSGEPVDFDEITWRCKKHIIETSLFSELNWLAHAAYELTRACRRRCDFTRNRLLVALAELAGAFPVYRTYLRVGEPASAMDRQHIDWAVASAKRRLGGAEASVLDHLREILLGEGEGEAMPAAQRARFLARWQQFTAPVMAKAVEDTAFYRYLPLVSLNDVGGDPRSFGISVAAFHAANQNRQRHRPHCMLASSTHDTKRSEDVRARIAVLSELPAQWEDFLLRVSGWGELYLTRTDTRSLPDGNAIWLLFQTLVGVWPAIAPEEAELESLRKRVQEYMRKAVREAKLHTNWVCPDAEYEGALERYVDGVIKAPFTDEIQKFVDRIAPFGFRNSLAQLALKCTAPGVPDIYQGCEQWNFSLVDPDNRRPVHFQRLAGDLQAVRALYEPGWPTPSAWDDLQHRAADGRVKLLATWRLLQLRRSLQGLFRDGQYHAIAAEGGASDHVMAYARLHEGQAVLVIAVRLGYTLCDGDVARWTPRLWDGTALRWPADAGGLRRFGAWRNWLTGHVVASGSDDGLPLQDVFTAAGGLPFAVLVAEGERA</sequence>
<feature type="compositionally biased region" description="Basic and acidic residues" evidence="12">
    <location>
        <begin position="1"/>
        <end position="11"/>
    </location>
</feature>
<comment type="similarity">
    <text evidence="2 10">Belongs to the disproportionating enzyme family.</text>
</comment>
<keyword evidence="7 10" id="KW-0119">Carbohydrate metabolism</keyword>
<dbReference type="PANTHER" id="PTHR32438:SF5">
    <property type="entry name" value="4-ALPHA-GLUCANOTRANSFERASE DPE1, CHLOROPLASTIC_AMYLOPLASTIC"/>
    <property type="match status" value="1"/>
</dbReference>
<dbReference type="InterPro" id="IPR003385">
    <property type="entry name" value="Glyco_hydro_77"/>
</dbReference>
<evidence type="ECO:0000313" key="15">
    <source>
        <dbReference type="Proteomes" id="UP000318199"/>
    </source>
</evidence>
<keyword evidence="6 10" id="KW-0808">Transferase</keyword>
<evidence type="ECO:0000256" key="11">
    <source>
        <dbReference type="SAM" id="Coils"/>
    </source>
</evidence>
<dbReference type="InterPro" id="IPR006047">
    <property type="entry name" value="GH13_cat_dom"/>
</dbReference>
<feature type="domain" description="Glycosyl hydrolase family 13 catalytic" evidence="13">
    <location>
        <begin position="781"/>
        <end position="1304"/>
    </location>
</feature>
<comment type="catalytic activity">
    <reaction evidence="1 10">
        <text>Transfers a segment of a (1-&gt;4)-alpha-D-glucan to a new position in an acceptor, which may be glucose or a (1-&gt;4)-alpha-D-glucan.</text>
        <dbReference type="EC" id="2.4.1.25"/>
    </reaction>
</comment>
<keyword evidence="5 10" id="KW-0328">Glycosyltransferase</keyword>
<dbReference type="NCBIfam" id="NF011077">
    <property type="entry name" value="PRK14507.1"/>
    <property type="match status" value="1"/>
</dbReference>
<dbReference type="GO" id="GO:0004134">
    <property type="term" value="F:4-alpha-glucanotransferase activity"/>
    <property type="evidence" value="ECO:0007669"/>
    <property type="project" value="UniProtKB-EC"/>
</dbReference>
<dbReference type="InterPro" id="IPR048458">
    <property type="entry name" value="MalQ_N"/>
</dbReference>
<dbReference type="NCBIfam" id="TIGR02401">
    <property type="entry name" value="trehalose_TreY"/>
    <property type="match status" value="1"/>
</dbReference>
<dbReference type="OrthoDB" id="9761577at2"/>
<keyword evidence="14" id="KW-0413">Isomerase</keyword>
<dbReference type="SUPFAM" id="SSF51445">
    <property type="entry name" value="(Trans)glycosidases"/>
    <property type="match status" value="2"/>
</dbReference>